<feature type="domain" description="Helicase ATP-binding" evidence="12">
    <location>
        <begin position="39"/>
        <end position="215"/>
    </location>
</feature>
<dbReference type="STRING" id="698492.A0A0E9NG11"/>
<keyword evidence="5 10" id="KW-0347">Helicase</keyword>
<evidence type="ECO:0000256" key="10">
    <source>
        <dbReference type="RuleBase" id="RU000492"/>
    </source>
</evidence>
<reference evidence="15 16" key="2">
    <citation type="journal article" date="2014" name="J. Gen. Appl. Microbiol.">
        <title>The early diverging ascomycetous budding yeast Saitoella complicata has three histone deacetylases belonging to the Clr6, Hos2, and Rpd3 lineages.</title>
        <authorList>
            <person name="Nishida H."/>
            <person name="Matsumoto T."/>
            <person name="Kondo S."/>
            <person name="Hamamoto M."/>
            <person name="Yoshikawa H."/>
        </authorList>
    </citation>
    <scope>NUCLEOTIDE SEQUENCE [LARGE SCALE GENOMIC DNA]</scope>
    <source>
        <strain evidence="15 16">NRRL Y-17804</strain>
    </source>
</reference>
<dbReference type="OrthoDB" id="10261904at2759"/>
<evidence type="ECO:0008006" key="17">
    <source>
        <dbReference type="Google" id="ProtNLM"/>
    </source>
</evidence>
<protein>
    <recommendedName>
        <fullName evidence="17">RNA helicase</fullName>
    </recommendedName>
</protein>
<accession>A0A0E9NG11</accession>
<dbReference type="SUPFAM" id="SSF52540">
    <property type="entry name" value="P-loop containing nucleoside triphosphate hydrolases"/>
    <property type="match status" value="1"/>
</dbReference>
<dbReference type="GO" id="GO:0010467">
    <property type="term" value="P:gene expression"/>
    <property type="evidence" value="ECO:0007669"/>
    <property type="project" value="UniProtKB-ARBA"/>
</dbReference>
<dbReference type="InterPro" id="IPR001650">
    <property type="entry name" value="Helicase_C-like"/>
</dbReference>
<keyword evidence="6 10" id="KW-0067">ATP-binding</keyword>
<feature type="short sequence motif" description="Q motif" evidence="9">
    <location>
        <begin position="8"/>
        <end position="36"/>
    </location>
</feature>
<evidence type="ECO:0000256" key="8">
    <source>
        <dbReference type="ARBA" id="ARBA00023242"/>
    </source>
</evidence>
<dbReference type="Pfam" id="PF00271">
    <property type="entry name" value="Helicase_C"/>
    <property type="match status" value="1"/>
</dbReference>
<dbReference type="GO" id="GO:0042254">
    <property type="term" value="P:ribosome biogenesis"/>
    <property type="evidence" value="ECO:0007669"/>
    <property type="project" value="UniProtKB-KW"/>
</dbReference>
<dbReference type="EMBL" id="BACD03000014">
    <property type="protein sequence ID" value="GAO48345.1"/>
    <property type="molecule type" value="Genomic_DNA"/>
</dbReference>
<dbReference type="PANTHER" id="PTHR47959">
    <property type="entry name" value="ATP-DEPENDENT RNA HELICASE RHLE-RELATED"/>
    <property type="match status" value="1"/>
</dbReference>
<evidence type="ECO:0000256" key="1">
    <source>
        <dbReference type="ARBA" id="ARBA00004123"/>
    </source>
</evidence>
<feature type="compositionally biased region" description="Basic and acidic residues" evidence="11">
    <location>
        <begin position="410"/>
        <end position="420"/>
    </location>
</feature>
<comment type="caution">
    <text evidence="15">The sequence shown here is derived from an EMBL/GenBank/DDBJ whole genome shotgun (WGS) entry which is preliminary data.</text>
</comment>
<sequence length="439" mass="48701">MADLNESVTFKSLGLDKWLVDALASMSIRKPTAIQAACIKPILEGNDCIGGARTGSGKTAAFALPILQKWSRDPWGVYALVLTPTRELALQIAEQFAALGAPVDLKHAVVVGGMDMMQQCLALSRRPHVVIATPGRLADIIRSNGDETIGGLKRCKFLVLDEADRLLNPSFADELEDCMSVLPDGSNRQTLLFTATMTDAIRQLTEQPPKPGRSKPFLHEVESSLAVPSTLQQTYILLPSYVREAYLHTLLSLEVNEKKSAIIFVNRTRTAELIRRTLRALGIRVTALHSDMPQRERVDSLGRFRAQAARVLVATDVASRGLDIPTVEMVVNYDLPRDPDDYVHRVGRTARAGRSGESVTFVSERDVLLVEAIEERVNAKMTKYDGVSDNMVVKNLTTVAEAKREAVVQMDDDKFGEQRDSRRRKREGGDRKQVKKRKE</sequence>
<dbReference type="Pfam" id="PF00270">
    <property type="entry name" value="DEAD"/>
    <property type="match status" value="1"/>
</dbReference>
<dbReference type="InterPro" id="IPR014014">
    <property type="entry name" value="RNA_helicase_DEAD_Q_motif"/>
</dbReference>
<evidence type="ECO:0000259" key="13">
    <source>
        <dbReference type="PROSITE" id="PS51194"/>
    </source>
</evidence>
<feature type="domain" description="Helicase C-terminal" evidence="13">
    <location>
        <begin position="230"/>
        <end position="397"/>
    </location>
</feature>
<evidence type="ECO:0000256" key="4">
    <source>
        <dbReference type="ARBA" id="ARBA00022801"/>
    </source>
</evidence>
<dbReference type="SMART" id="SM00490">
    <property type="entry name" value="HELICc"/>
    <property type="match status" value="1"/>
</dbReference>
<keyword evidence="7" id="KW-0694">RNA-binding</keyword>
<comment type="similarity">
    <text evidence="10">Belongs to the DEAD box helicase family.</text>
</comment>
<keyword evidence="16" id="KW-1185">Reference proteome</keyword>
<evidence type="ECO:0000259" key="14">
    <source>
        <dbReference type="PROSITE" id="PS51195"/>
    </source>
</evidence>
<dbReference type="PROSITE" id="PS51194">
    <property type="entry name" value="HELICASE_CTER"/>
    <property type="match status" value="1"/>
</dbReference>
<proteinExistence type="inferred from homology"/>
<evidence type="ECO:0000256" key="9">
    <source>
        <dbReference type="PROSITE-ProRule" id="PRU00552"/>
    </source>
</evidence>
<dbReference type="InterPro" id="IPR011545">
    <property type="entry name" value="DEAD/DEAH_box_helicase_dom"/>
</dbReference>
<dbReference type="PANTHER" id="PTHR47959:SF24">
    <property type="entry name" value="ATP-DEPENDENT RNA HELICASE"/>
    <property type="match status" value="1"/>
</dbReference>
<dbReference type="PROSITE" id="PS51195">
    <property type="entry name" value="Q_MOTIF"/>
    <property type="match status" value="1"/>
</dbReference>
<dbReference type="InterPro" id="IPR027417">
    <property type="entry name" value="P-loop_NTPase"/>
</dbReference>
<dbReference type="OMA" id="IMIFTDT"/>
<dbReference type="PROSITE" id="PS51192">
    <property type="entry name" value="HELICASE_ATP_BIND_1"/>
    <property type="match status" value="1"/>
</dbReference>
<comment type="subcellular location">
    <subcellularLocation>
        <location evidence="1">Nucleus</location>
    </subcellularLocation>
</comment>
<dbReference type="GO" id="GO:0016787">
    <property type="term" value="F:hydrolase activity"/>
    <property type="evidence" value="ECO:0007669"/>
    <property type="project" value="UniProtKB-KW"/>
</dbReference>
<evidence type="ECO:0000256" key="11">
    <source>
        <dbReference type="SAM" id="MobiDB-lite"/>
    </source>
</evidence>
<dbReference type="CDD" id="cd17955">
    <property type="entry name" value="DEADc_DDX49"/>
    <property type="match status" value="1"/>
</dbReference>
<keyword evidence="2" id="KW-0690">Ribosome biogenesis</keyword>
<evidence type="ECO:0000256" key="2">
    <source>
        <dbReference type="ARBA" id="ARBA00022517"/>
    </source>
</evidence>
<evidence type="ECO:0000256" key="5">
    <source>
        <dbReference type="ARBA" id="ARBA00022806"/>
    </source>
</evidence>
<feature type="region of interest" description="Disordered" evidence="11">
    <location>
        <begin position="410"/>
        <end position="439"/>
    </location>
</feature>
<evidence type="ECO:0000313" key="16">
    <source>
        <dbReference type="Proteomes" id="UP000033140"/>
    </source>
</evidence>
<organism evidence="15 16">
    <name type="scientific">Saitoella complicata (strain BCRC 22490 / CBS 7301 / JCM 7358 / NBRC 10748 / NRRL Y-17804)</name>
    <dbReference type="NCBI Taxonomy" id="698492"/>
    <lineage>
        <taxon>Eukaryota</taxon>
        <taxon>Fungi</taxon>
        <taxon>Dikarya</taxon>
        <taxon>Ascomycota</taxon>
        <taxon>Taphrinomycotina</taxon>
        <taxon>Taphrinomycotina incertae sedis</taxon>
        <taxon>Saitoella</taxon>
    </lineage>
</organism>
<dbReference type="GO" id="GO:0005634">
    <property type="term" value="C:nucleus"/>
    <property type="evidence" value="ECO:0007669"/>
    <property type="project" value="UniProtKB-SubCell"/>
</dbReference>
<dbReference type="CDD" id="cd18787">
    <property type="entry name" value="SF2_C_DEAD"/>
    <property type="match status" value="1"/>
</dbReference>
<dbReference type="InterPro" id="IPR014001">
    <property type="entry name" value="Helicase_ATP-bd"/>
</dbReference>
<keyword evidence="8" id="KW-0539">Nucleus</keyword>
<reference evidence="15 16" key="3">
    <citation type="journal article" date="2015" name="Genome Announc.">
        <title>Draft Genome Sequence of the Archiascomycetous Yeast Saitoella complicata.</title>
        <authorList>
            <person name="Yamauchi K."/>
            <person name="Kondo S."/>
            <person name="Hamamoto M."/>
            <person name="Takahashi Y."/>
            <person name="Ogura Y."/>
            <person name="Hayashi T."/>
            <person name="Nishida H."/>
        </authorList>
    </citation>
    <scope>NUCLEOTIDE SEQUENCE [LARGE SCALE GENOMIC DNA]</scope>
    <source>
        <strain evidence="15 16">NRRL Y-17804</strain>
    </source>
</reference>
<dbReference type="InterPro" id="IPR050079">
    <property type="entry name" value="DEAD_box_RNA_helicase"/>
</dbReference>
<dbReference type="InterPro" id="IPR000629">
    <property type="entry name" value="RNA-helicase_DEAD-box_CS"/>
</dbReference>
<keyword evidence="3 10" id="KW-0547">Nucleotide-binding</keyword>
<evidence type="ECO:0000256" key="3">
    <source>
        <dbReference type="ARBA" id="ARBA00022741"/>
    </source>
</evidence>
<dbReference type="GO" id="GO:0003723">
    <property type="term" value="F:RNA binding"/>
    <property type="evidence" value="ECO:0007669"/>
    <property type="project" value="UniProtKB-KW"/>
</dbReference>
<evidence type="ECO:0000256" key="6">
    <source>
        <dbReference type="ARBA" id="ARBA00022840"/>
    </source>
</evidence>
<dbReference type="Gene3D" id="3.40.50.300">
    <property type="entry name" value="P-loop containing nucleotide triphosphate hydrolases"/>
    <property type="match status" value="2"/>
</dbReference>
<reference evidence="15 16" key="1">
    <citation type="journal article" date="2011" name="J. Gen. Appl. Microbiol.">
        <title>Draft genome sequencing of the enigmatic yeast Saitoella complicata.</title>
        <authorList>
            <person name="Nishida H."/>
            <person name="Hamamoto M."/>
            <person name="Sugiyama J."/>
        </authorList>
    </citation>
    <scope>NUCLEOTIDE SEQUENCE [LARGE SCALE GENOMIC DNA]</scope>
    <source>
        <strain evidence="15 16">NRRL Y-17804</strain>
    </source>
</reference>
<dbReference type="SMART" id="SM00487">
    <property type="entry name" value="DEXDc"/>
    <property type="match status" value="1"/>
</dbReference>
<dbReference type="RefSeq" id="XP_019021965.1">
    <property type="nucleotide sequence ID" value="XM_019168526.1"/>
</dbReference>
<dbReference type="GO" id="GO:0005829">
    <property type="term" value="C:cytosol"/>
    <property type="evidence" value="ECO:0007669"/>
    <property type="project" value="TreeGrafter"/>
</dbReference>
<gene>
    <name evidence="15" type="ORF">G7K_2518-t1</name>
</gene>
<keyword evidence="4 10" id="KW-0378">Hydrolase</keyword>
<dbReference type="AlphaFoldDB" id="A0A0E9NG11"/>
<dbReference type="GO" id="GO:0003724">
    <property type="term" value="F:RNA helicase activity"/>
    <property type="evidence" value="ECO:0007669"/>
    <property type="project" value="InterPro"/>
</dbReference>
<evidence type="ECO:0000313" key="15">
    <source>
        <dbReference type="EMBL" id="GAO48345.1"/>
    </source>
</evidence>
<dbReference type="GO" id="GO:0005524">
    <property type="term" value="F:ATP binding"/>
    <property type="evidence" value="ECO:0007669"/>
    <property type="project" value="UniProtKB-KW"/>
</dbReference>
<evidence type="ECO:0000256" key="7">
    <source>
        <dbReference type="ARBA" id="ARBA00022884"/>
    </source>
</evidence>
<dbReference type="PROSITE" id="PS00039">
    <property type="entry name" value="DEAD_ATP_HELICASE"/>
    <property type="match status" value="1"/>
</dbReference>
<dbReference type="Proteomes" id="UP000033140">
    <property type="component" value="Unassembled WGS sequence"/>
</dbReference>
<feature type="domain" description="DEAD-box RNA helicase Q" evidence="14">
    <location>
        <begin position="8"/>
        <end position="36"/>
    </location>
</feature>
<evidence type="ECO:0000259" key="12">
    <source>
        <dbReference type="PROSITE" id="PS51192"/>
    </source>
</evidence>
<name>A0A0E9NG11_SAICN</name>